<dbReference type="PROSITE" id="PS50011">
    <property type="entry name" value="PROTEIN_KINASE_DOM"/>
    <property type="match status" value="1"/>
</dbReference>
<evidence type="ECO:0000256" key="4">
    <source>
        <dbReference type="SAM" id="SignalP"/>
    </source>
</evidence>
<feature type="region of interest" description="Disordered" evidence="3">
    <location>
        <begin position="245"/>
        <end position="282"/>
    </location>
</feature>
<evidence type="ECO:0000256" key="3">
    <source>
        <dbReference type="SAM" id="MobiDB-lite"/>
    </source>
</evidence>
<keyword evidence="2" id="KW-1003">Cell membrane</keyword>
<comment type="caution">
    <text evidence="7">The sequence shown here is derived from an EMBL/GenBank/DDBJ whole genome shotgun (WGS) entry which is preliminary data.</text>
</comment>
<dbReference type="PROSITE" id="PS50842">
    <property type="entry name" value="EXPANSIN_EG45"/>
    <property type="match status" value="1"/>
</dbReference>
<dbReference type="STRING" id="542762.A0A4S4DIF4"/>
<dbReference type="Gene3D" id="3.30.200.20">
    <property type="entry name" value="Phosphorylase Kinase, domain 1"/>
    <property type="match status" value="1"/>
</dbReference>
<feature type="chain" id="PRO_5020959293" description="Protein kinase domain-containing protein" evidence="4">
    <location>
        <begin position="21"/>
        <end position="774"/>
    </location>
</feature>
<dbReference type="InterPro" id="IPR036908">
    <property type="entry name" value="RlpA-like_sf"/>
</dbReference>
<comment type="subcellular location">
    <subcellularLocation>
        <location evidence="1">Cell membrane</location>
    </subcellularLocation>
</comment>
<evidence type="ECO:0000256" key="2">
    <source>
        <dbReference type="ARBA" id="ARBA00022475"/>
    </source>
</evidence>
<dbReference type="PANTHER" id="PTHR45621">
    <property type="entry name" value="OS01G0588500 PROTEIN-RELATED"/>
    <property type="match status" value="1"/>
</dbReference>
<accession>A0A4S4DIF4</accession>
<feature type="compositionally biased region" description="Low complexity" evidence="3">
    <location>
        <begin position="714"/>
        <end position="729"/>
    </location>
</feature>
<dbReference type="GO" id="GO:0004672">
    <property type="term" value="F:protein kinase activity"/>
    <property type="evidence" value="ECO:0007669"/>
    <property type="project" value="InterPro"/>
</dbReference>
<evidence type="ECO:0008006" key="9">
    <source>
        <dbReference type="Google" id="ProtNLM"/>
    </source>
</evidence>
<dbReference type="AlphaFoldDB" id="A0A4S4DIF4"/>
<keyword evidence="8" id="KW-1185">Reference proteome</keyword>
<dbReference type="InterPro" id="IPR001245">
    <property type="entry name" value="Ser-Thr/Tyr_kinase_cat_dom"/>
</dbReference>
<feature type="compositionally biased region" description="Polar residues" evidence="3">
    <location>
        <begin position="248"/>
        <end position="263"/>
    </location>
</feature>
<dbReference type="InterPro" id="IPR007112">
    <property type="entry name" value="Expansin/allergen_DPBB_dom"/>
</dbReference>
<dbReference type="EMBL" id="SDRB02011347">
    <property type="protein sequence ID" value="THG01716.1"/>
    <property type="molecule type" value="Genomic_DNA"/>
</dbReference>
<evidence type="ECO:0000259" key="5">
    <source>
        <dbReference type="PROSITE" id="PS50011"/>
    </source>
</evidence>
<reference evidence="7 8" key="1">
    <citation type="journal article" date="2018" name="Proc. Natl. Acad. Sci. U.S.A.">
        <title>Draft genome sequence of Camellia sinensis var. sinensis provides insights into the evolution of the tea genome and tea quality.</title>
        <authorList>
            <person name="Wei C."/>
            <person name="Yang H."/>
            <person name="Wang S."/>
            <person name="Zhao J."/>
            <person name="Liu C."/>
            <person name="Gao L."/>
            <person name="Xia E."/>
            <person name="Lu Y."/>
            <person name="Tai Y."/>
            <person name="She G."/>
            <person name="Sun J."/>
            <person name="Cao H."/>
            <person name="Tong W."/>
            <person name="Gao Q."/>
            <person name="Li Y."/>
            <person name="Deng W."/>
            <person name="Jiang X."/>
            <person name="Wang W."/>
            <person name="Chen Q."/>
            <person name="Zhang S."/>
            <person name="Li H."/>
            <person name="Wu J."/>
            <person name="Wang P."/>
            <person name="Li P."/>
            <person name="Shi C."/>
            <person name="Zheng F."/>
            <person name="Jian J."/>
            <person name="Huang B."/>
            <person name="Shan D."/>
            <person name="Shi M."/>
            <person name="Fang C."/>
            <person name="Yue Y."/>
            <person name="Li F."/>
            <person name="Li D."/>
            <person name="Wei S."/>
            <person name="Han B."/>
            <person name="Jiang C."/>
            <person name="Yin Y."/>
            <person name="Xia T."/>
            <person name="Zhang Z."/>
            <person name="Bennetzen J.L."/>
            <person name="Zhao S."/>
            <person name="Wan X."/>
        </authorList>
    </citation>
    <scope>NUCLEOTIDE SEQUENCE [LARGE SCALE GENOMIC DNA]</scope>
    <source>
        <strain evidence="8">cv. Shuchazao</strain>
        <tissue evidence="7">Leaf</tissue>
    </source>
</reference>
<dbReference type="Gene3D" id="2.40.40.10">
    <property type="entry name" value="RlpA-like domain"/>
    <property type="match status" value="1"/>
</dbReference>
<feature type="region of interest" description="Disordered" evidence="3">
    <location>
        <begin position="755"/>
        <end position="774"/>
    </location>
</feature>
<gene>
    <name evidence="7" type="ORF">TEA_023504</name>
</gene>
<name>A0A4S4DIF4_CAMSN</name>
<protein>
    <recommendedName>
        <fullName evidence="9">Protein kinase domain-containing protein</fullName>
    </recommendedName>
</protein>
<dbReference type="PRINTS" id="PR01225">
    <property type="entry name" value="EXPANSNFAMLY"/>
</dbReference>
<dbReference type="InterPro" id="IPR007118">
    <property type="entry name" value="Expan_Lol_pI"/>
</dbReference>
<feature type="signal peptide" evidence="4">
    <location>
        <begin position="1"/>
        <end position="20"/>
    </location>
</feature>
<proteinExistence type="predicted"/>
<evidence type="ECO:0000313" key="8">
    <source>
        <dbReference type="Proteomes" id="UP000306102"/>
    </source>
</evidence>
<feature type="domain" description="Protein kinase" evidence="5">
    <location>
        <begin position="403"/>
        <end position="675"/>
    </location>
</feature>
<dbReference type="SUPFAM" id="SSF50685">
    <property type="entry name" value="Barwin-like endoglucanases"/>
    <property type="match status" value="1"/>
</dbReference>
<evidence type="ECO:0000256" key="1">
    <source>
        <dbReference type="ARBA" id="ARBA00004236"/>
    </source>
</evidence>
<keyword evidence="2" id="KW-0472">Membrane</keyword>
<feature type="domain" description="Expansin-like EG45" evidence="6">
    <location>
        <begin position="80"/>
        <end position="147"/>
    </location>
</feature>
<dbReference type="GO" id="GO:0005576">
    <property type="term" value="C:extracellular region"/>
    <property type="evidence" value="ECO:0007669"/>
    <property type="project" value="InterPro"/>
</dbReference>
<dbReference type="SUPFAM" id="SSF56112">
    <property type="entry name" value="Protein kinase-like (PK-like)"/>
    <property type="match status" value="1"/>
</dbReference>
<dbReference type="InterPro" id="IPR011009">
    <property type="entry name" value="Kinase-like_dom_sf"/>
</dbReference>
<dbReference type="GO" id="GO:0005886">
    <property type="term" value="C:plasma membrane"/>
    <property type="evidence" value="ECO:0007669"/>
    <property type="project" value="UniProtKB-SubCell"/>
</dbReference>
<evidence type="ECO:0000259" key="6">
    <source>
        <dbReference type="PROSITE" id="PS50842"/>
    </source>
</evidence>
<feature type="compositionally biased region" description="Pro residues" evidence="3">
    <location>
        <begin position="730"/>
        <end position="739"/>
    </location>
</feature>
<feature type="region of interest" description="Disordered" evidence="3">
    <location>
        <begin position="694"/>
        <end position="742"/>
    </location>
</feature>
<evidence type="ECO:0000313" key="7">
    <source>
        <dbReference type="EMBL" id="THG01716.1"/>
    </source>
</evidence>
<dbReference type="Gene3D" id="1.10.510.10">
    <property type="entry name" value="Transferase(Phosphotransferase) domain 1"/>
    <property type="match status" value="1"/>
</dbReference>
<sequence>MSVNLIQNLRLLLLLTLASGLLLVIVHYSSSSDPSPSLSSSLSSWWDGSSSATTTSSISTEWRSAQATYYAAVDPRDTVGGACRYNDLVKGGYGMSTTGLSSTVFERGQICGACFEVSRGEYQAVGGLLWGVVVVLSNPIPAKRFTIRRSDVASYRSTRANRQGERGGFFGSKSRADDSELGFGSRVDEDLEAFVHLTNPKTLFSEELSRSVEAARTIVVRLIYWFPIDLLKFMLIVLKSKKKKPEQSSHVTRVNPQEHSPTTLPEPHIPTRALQSAPPSFRTRVKPVQPINRVTNSRTRALSAPSYLNAAEQDALSSIECEVQEESKSRIGSMKEHRSPSPQPLPLPSQIQIQSSSVLKTMGSFKSMTASGPLNASGPLPLPPSGTLRNFSYEEILSACHHFSPERCMSEGLSSVIYRASFGDDKKLEATVTRLHPSTQGLREFVNEVNTLASLQHPNLCKLIGFHAREGSEQRMLVYERLFHGSLDRLFGRSEGTPINWNARMKIALCAAQGLTFLHEEGPFQAMFNEFSTANIQIDKDFSAKLSGYGCINHIPEIEISNSSVALANLSVETVERGLLTPKSNVWCFGIVLLELLTGRKNRDSRHPKEERNLVKWSRPFLADDCRLSLIMDPQLKGRFPAKATRTVADIAQRCLQNDPSERPTMRIVVEHLKTIQDMKYSCLFPLQEPGTVAGKHMSRSPSLNGIVTPPPKSSLSPSPTTQRPSISPTRPPPLPMSLPPRTCSSTFCLEVIDRQESRKSSSSSVRRTSVEGF</sequence>
<dbReference type="Pfam" id="PF07714">
    <property type="entry name" value="PK_Tyr_Ser-Thr"/>
    <property type="match status" value="1"/>
</dbReference>
<organism evidence="7 8">
    <name type="scientific">Camellia sinensis var. sinensis</name>
    <name type="common">China tea</name>
    <dbReference type="NCBI Taxonomy" id="542762"/>
    <lineage>
        <taxon>Eukaryota</taxon>
        <taxon>Viridiplantae</taxon>
        <taxon>Streptophyta</taxon>
        <taxon>Embryophyta</taxon>
        <taxon>Tracheophyta</taxon>
        <taxon>Spermatophyta</taxon>
        <taxon>Magnoliopsida</taxon>
        <taxon>eudicotyledons</taxon>
        <taxon>Gunneridae</taxon>
        <taxon>Pentapetalae</taxon>
        <taxon>asterids</taxon>
        <taxon>Ericales</taxon>
        <taxon>Theaceae</taxon>
        <taxon>Camellia</taxon>
    </lineage>
</organism>
<feature type="region of interest" description="Disordered" evidence="3">
    <location>
        <begin position="324"/>
        <end position="348"/>
    </location>
</feature>
<feature type="compositionally biased region" description="Basic and acidic residues" evidence="3">
    <location>
        <begin position="325"/>
        <end position="339"/>
    </location>
</feature>
<dbReference type="GO" id="GO:0005524">
    <property type="term" value="F:ATP binding"/>
    <property type="evidence" value="ECO:0007669"/>
    <property type="project" value="InterPro"/>
</dbReference>
<dbReference type="Proteomes" id="UP000306102">
    <property type="component" value="Unassembled WGS sequence"/>
</dbReference>
<dbReference type="InterPro" id="IPR000719">
    <property type="entry name" value="Prot_kinase_dom"/>
</dbReference>
<keyword evidence="4" id="KW-0732">Signal</keyword>
<dbReference type="InterPro" id="IPR050823">
    <property type="entry name" value="Plant_Ser_Thr_Prot_Kinase"/>
</dbReference>